<dbReference type="CDD" id="cd11293">
    <property type="entry name" value="gelsolin_S4_like"/>
    <property type="match status" value="1"/>
</dbReference>
<dbReference type="Pfam" id="PF00626">
    <property type="entry name" value="Gelsolin"/>
    <property type="match status" value="8"/>
</dbReference>
<dbReference type="OMA" id="DYKKGHQ"/>
<dbReference type="PROSITE" id="PS51089">
    <property type="entry name" value="HP"/>
    <property type="match status" value="1"/>
</dbReference>
<keyword evidence="7" id="KW-1185">Reference proteome</keyword>
<dbReference type="GO" id="GO:0051014">
    <property type="term" value="P:actin filament severing"/>
    <property type="evidence" value="ECO:0007669"/>
    <property type="project" value="TreeGrafter"/>
</dbReference>
<dbReference type="GO" id="GO:0008154">
    <property type="term" value="P:actin polymerization or depolymerization"/>
    <property type="evidence" value="ECO:0007669"/>
    <property type="project" value="TreeGrafter"/>
</dbReference>
<dbReference type="CDD" id="cd11290">
    <property type="entry name" value="gelsolin_S1_like"/>
    <property type="match status" value="1"/>
</dbReference>
<dbReference type="PANTHER" id="PTHR11977">
    <property type="entry name" value="VILLIN"/>
    <property type="match status" value="1"/>
</dbReference>
<dbReference type="GO" id="GO:0015629">
    <property type="term" value="C:actin cytoskeleton"/>
    <property type="evidence" value="ECO:0007669"/>
    <property type="project" value="TreeGrafter"/>
</dbReference>
<dbReference type="InterPro" id="IPR029006">
    <property type="entry name" value="ADF-H/Gelsolin-like_dom_sf"/>
</dbReference>
<dbReference type="Pfam" id="PF02209">
    <property type="entry name" value="VHP"/>
    <property type="match status" value="1"/>
</dbReference>
<dbReference type="AlphaFoldDB" id="A0A0B2V7J4"/>
<dbReference type="InterPro" id="IPR036886">
    <property type="entry name" value="Villin_headpiece_dom_sf"/>
</dbReference>
<dbReference type="InterPro" id="IPR007123">
    <property type="entry name" value="Gelsolin-like_dom"/>
</dbReference>
<dbReference type="SUPFAM" id="SSF47050">
    <property type="entry name" value="VHP, Villin headpiece domain"/>
    <property type="match status" value="1"/>
</dbReference>
<dbReference type="SMART" id="SM00153">
    <property type="entry name" value="VHP"/>
    <property type="match status" value="1"/>
</dbReference>
<evidence type="ECO:0000313" key="6">
    <source>
        <dbReference type="EMBL" id="KHN76940.1"/>
    </source>
</evidence>
<dbReference type="EMBL" id="JPKZ01002390">
    <property type="protein sequence ID" value="KHN76940.1"/>
    <property type="molecule type" value="Genomic_DNA"/>
</dbReference>
<accession>A0A0B2V7J4</accession>
<dbReference type="GO" id="GO:0051016">
    <property type="term" value="P:barbed-end actin filament capping"/>
    <property type="evidence" value="ECO:0007669"/>
    <property type="project" value="TreeGrafter"/>
</dbReference>
<keyword evidence="2" id="KW-0117">Actin capping</keyword>
<protein>
    <submittedName>
        <fullName evidence="6">Gelsolin-like protein 1</fullName>
    </submittedName>
</protein>
<sequence length="1039" mass="118906">MSIRPYDSQFSNVGKCDSIVVWRVDKMKLTTVPANEYGVFYEGDSYLLLRTFGTRALSWNIHMWIGKDSSADEQCTCVYKSIELDELLNWKAIQYRETQNHESKQFLSYFKRGIRYMVGGVRGGLRHLTINNEEERHLFHVKGRYNCRVQQVAVDIRSLNKGDTFILVNGLNIFVWNGPKCNISERIKAAEVARSFRDEKAGKARITLIDDDWNTNKEFYALLNSKPGVEIMESVEDDMEFERRFDDKVKLFRVSDASGIMSVVEVKPPLSKDSLDTNDCFFLDMGSAGIYVWIGNGCTSEESKSVWLQAKDYLVSHELPLHIPLIKVNEGREPTVMKIALNWPPDHPYKNTFIEGLGGYRFDCFFLDMGSAGIYVWIGNGCTSEESKSVWLQAKDYLVSHELPLHIPLIKVNEGREPTVMKIALNWPPDHPYKNTFIEGLGVAKIREEDHRVDVRSMWKRISEPEAQLPDIGTGTVKVWRIVRFQLEEVPASDYGIFFSGDSYIVYYRGSSASHVIIYFWLGMLSTVDEKGAAAMFTTQINQHECGGHAVEVRLIQSKESAHFLAIFGGFIITMLGGKASGFKERKEKDDERSSGQVRLFQVRNNHVSQVEPRAKSLNSGDAFLLDCIGECFVWIGKGSTENENKIAKKCLQRLKITHWKEIKEGEESENFWNALGGKASYATGGTFNIPAEYTARLFHCSNSRGYFHVEEICDFSQCDLEPDDVMLLDTFREIFVWIGSGANLIEQKEVLKLAVVEPRAKSLNSGDAFLLDCIGECFVWIGKGSTENENKIAKKCLQRLKITHWKEIKEGEESENFWNALGGKASYATGGTFNIPAEYTARLFHCSNSRGYFHVEEICDFSQCDLEPDDVMLLDTFREIFVWIGSGANLIEQKEVLKLAVQYVKQDPCRRNLDDTVMLTIKQGFEPFSFTAHFPSWDANYWKNLPSYEQIKQSLNEEANGYGRITTVQEAIEQFEKTYSIEVLRKSVDDLPYGVDPCRKEDHLSNEEFESVFGYSREYFDKLKPWKRLDEKRRVGLF</sequence>
<evidence type="ECO:0000259" key="5">
    <source>
        <dbReference type="PROSITE" id="PS51089"/>
    </source>
</evidence>
<dbReference type="GO" id="GO:0005737">
    <property type="term" value="C:cytoplasm"/>
    <property type="evidence" value="ECO:0007669"/>
    <property type="project" value="TreeGrafter"/>
</dbReference>
<gene>
    <name evidence="6" type="primary">gsnl-1</name>
    <name evidence="6" type="ORF">Tcan_05074</name>
</gene>
<dbReference type="Proteomes" id="UP000031036">
    <property type="component" value="Unassembled WGS sequence"/>
</dbReference>
<dbReference type="FunFam" id="3.40.20.10:FF:000005">
    <property type="entry name" value="Gelsolin"/>
    <property type="match status" value="1"/>
</dbReference>
<name>A0A0B2V7J4_TOXCA</name>
<keyword evidence="3" id="KW-0677">Repeat</keyword>
<dbReference type="InterPro" id="IPR007122">
    <property type="entry name" value="Villin/Gelsolin"/>
</dbReference>
<organism evidence="6 7">
    <name type="scientific">Toxocara canis</name>
    <name type="common">Canine roundworm</name>
    <dbReference type="NCBI Taxonomy" id="6265"/>
    <lineage>
        <taxon>Eukaryota</taxon>
        <taxon>Metazoa</taxon>
        <taxon>Ecdysozoa</taxon>
        <taxon>Nematoda</taxon>
        <taxon>Chromadorea</taxon>
        <taxon>Rhabditida</taxon>
        <taxon>Spirurina</taxon>
        <taxon>Ascaridomorpha</taxon>
        <taxon>Ascaridoidea</taxon>
        <taxon>Toxocaridae</taxon>
        <taxon>Toxocara</taxon>
    </lineage>
</organism>
<dbReference type="Gene3D" id="1.10.950.10">
    <property type="entry name" value="Villin headpiece domain"/>
    <property type="match status" value="1"/>
</dbReference>
<dbReference type="GO" id="GO:0005546">
    <property type="term" value="F:phosphatidylinositol-4,5-bisphosphate binding"/>
    <property type="evidence" value="ECO:0007669"/>
    <property type="project" value="TreeGrafter"/>
</dbReference>
<evidence type="ECO:0000313" key="7">
    <source>
        <dbReference type="Proteomes" id="UP000031036"/>
    </source>
</evidence>
<evidence type="ECO:0000256" key="3">
    <source>
        <dbReference type="ARBA" id="ARBA00022737"/>
    </source>
</evidence>
<keyword evidence="4" id="KW-0009">Actin-binding</keyword>
<comment type="similarity">
    <text evidence="1">Belongs to the villin/gelsolin family.</text>
</comment>
<dbReference type="CDD" id="cd11288">
    <property type="entry name" value="gelsolin_S5_like"/>
    <property type="match status" value="1"/>
</dbReference>
<dbReference type="STRING" id="6265.A0A0B2V7J4"/>
<dbReference type="InterPro" id="IPR003128">
    <property type="entry name" value="Villin_headpiece"/>
</dbReference>
<dbReference type="SUPFAM" id="SSF55753">
    <property type="entry name" value="Actin depolymerizing proteins"/>
    <property type="match status" value="9"/>
</dbReference>
<dbReference type="Gene3D" id="3.40.20.10">
    <property type="entry name" value="Severin"/>
    <property type="match status" value="9"/>
</dbReference>
<comment type="caution">
    <text evidence="6">The sequence shown here is derived from an EMBL/GenBank/DDBJ whole genome shotgun (WGS) entry which is preliminary data.</text>
</comment>
<feature type="domain" description="HP" evidence="5">
    <location>
        <begin position="974"/>
        <end position="1039"/>
    </location>
</feature>
<dbReference type="FunFam" id="3.40.20.10:FF:000001">
    <property type="entry name" value="Gelsolin"/>
    <property type="match status" value="1"/>
</dbReference>
<evidence type="ECO:0000256" key="1">
    <source>
        <dbReference type="ARBA" id="ARBA00008418"/>
    </source>
</evidence>
<evidence type="ECO:0000256" key="2">
    <source>
        <dbReference type="ARBA" id="ARBA00022467"/>
    </source>
</evidence>
<dbReference type="GO" id="GO:0051015">
    <property type="term" value="F:actin filament binding"/>
    <property type="evidence" value="ECO:0007669"/>
    <property type="project" value="InterPro"/>
</dbReference>
<reference evidence="6 7" key="1">
    <citation type="submission" date="2014-11" db="EMBL/GenBank/DDBJ databases">
        <title>Genetic blueprint of the zoonotic pathogen Toxocara canis.</title>
        <authorList>
            <person name="Zhu X.-Q."/>
            <person name="Korhonen P.K."/>
            <person name="Cai H."/>
            <person name="Young N.D."/>
            <person name="Nejsum P."/>
            <person name="von Samson-Himmelstjerna G."/>
            <person name="Boag P.R."/>
            <person name="Tan P."/>
            <person name="Li Q."/>
            <person name="Min J."/>
            <person name="Yang Y."/>
            <person name="Wang X."/>
            <person name="Fang X."/>
            <person name="Hall R.S."/>
            <person name="Hofmann A."/>
            <person name="Sternberg P.W."/>
            <person name="Jex A.R."/>
            <person name="Gasser R.B."/>
        </authorList>
    </citation>
    <scope>NUCLEOTIDE SEQUENCE [LARGE SCALE GENOMIC DNA]</scope>
    <source>
        <strain evidence="6">PN_DK_2014</strain>
    </source>
</reference>
<dbReference type="SMART" id="SM00262">
    <property type="entry name" value="GEL"/>
    <property type="match status" value="8"/>
</dbReference>
<dbReference type="PANTHER" id="PTHR11977:SF123">
    <property type="entry name" value="GELSOLIN"/>
    <property type="match status" value="1"/>
</dbReference>
<proteinExistence type="inferred from homology"/>
<dbReference type="PRINTS" id="PR00597">
    <property type="entry name" value="GELSOLIN"/>
</dbReference>
<dbReference type="CDD" id="cd11291">
    <property type="entry name" value="gelsolin_S6_like"/>
    <property type="match status" value="1"/>
</dbReference>
<dbReference type="OrthoDB" id="5871915at2759"/>
<evidence type="ECO:0000256" key="4">
    <source>
        <dbReference type="ARBA" id="ARBA00023203"/>
    </source>
</evidence>